<reference evidence="2" key="1">
    <citation type="journal article" date="2023" name="Mol. Phylogenet. Evol.">
        <title>Genome-scale phylogeny and comparative genomics of the fungal order Sordariales.</title>
        <authorList>
            <person name="Hensen N."/>
            <person name="Bonometti L."/>
            <person name="Westerberg I."/>
            <person name="Brannstrom I.O."/>
            <person name="Guillou S."/>
            <person name="Cros-Aarteil S."/>
            <person name="Calhoun S."/>
            <person name="Haridas S."/>
            <person name="Kuo A."/>
            <person name="Mondo S."/>
            <person name="Pangilinan J."/>
            <person name="Riley R."/>
            <person name="LaButti K."/>
            <person name="Andreopoulos B."/>
            <person name="Lipzen A."/>
            <person name="Chen C."/>
            <person name="Yan M."/>
            <person name="Daum C."/>
            <person name="Ng V."/>
            <person name="Clum A."/>
            <person name="Steindorff A."/>
            <person name="Ohm R.A."/>
            <person name="Martin F."/>
            <person name="Silar P."/>
            <person name="Natvig D.O."/>
            <person name="Lalanne C."/>
            <person name="Gautier V."/>
            <person name="Ament-Velasquez S.L."/>
            <person name="Kruys A."/>
            <person name="Hutchinson M.I."/>
            <person name="Powell A.J."/>
            <person name="Barry K."/>
            <person name="Miller A.N."/>
            <person name="Grigoriev I.V."/>
            <person name="Debuchy R."/>
            <person name="Gladieux P."/>
            <person name="Hiltunen Thoren M."/>
            <person name="Johannesson H."/>
        </authorList>
    </citation>
    <scope>NUCLEOTIDE SEQUENCE</scope>
    <source>
        <strain evidence="2">CBS 958.72</strain>
    </source>
</reference>
<feature type="chain" id="PRO_5042247771" evidence="1">
    <location>
        <begin position="19"/>
        <end position="184"/>
    </location>
</feature>
<evidence type="ECO:0000313" key="3">
    <source>
        <dbReference type="Proteomes" id="UP001287356"/>
    </source>
</evidence>
<dbReference type="AlphaFoldDB" id="A0AAE0N0B2"/>
<dbReference type="EMBL" id="JAULSN010000008">
    <property type="protein sequence ID" value="KAK3365473.1"/>
    <property type="molecule type" value="Genomic_DNA"/>
</dbReference>
<feature type="signal peptide" evidence="1">
    <location>
        <begin position="1"/>
        <end position="18"/>
    </location>
</feature>
<keyword evidence="3" id="KW-1185">Reference proteome</keyword>
<evidence type="ECO:0000256" key="1">
    <source>
        <dbReference type="SAM" id="SignalP"/>
    </source>
</evidence>
<sequence length="184" mass="20241">MRFAIALSLVALASEVLGQITLTPTTITRTIKTTESPAKTVTVTKSITLTETETETETTTTTASYIQQETVTATLPATTVTQSTTHQNQRHDRSANDDGYRYVRLCLNKAVWCIGQLPNNHVNCYGLPIMLCAPVHNYLCSDAALWLHWSSPDTGYSCLLNLKRPSLATGKKQIPDGLIEDKLE</sequence>
<dbReference type="Proteomes" id="UP001287356">
    <property type="component" value="Unassembled WGS sequence"/>
</dbReference>
<organism evidence="2 3">
    <name type="scientific">Lasiosphaeria ovina</name>
    <dbReference type="NCBI Taxonomy" id="92902"/>
    <lineage>
        <taxon>Eukaryota</taxon>
        <taxon>Fungi</taxon>
        <taxon>Dikarya</taxon>
        <taxon>Ascomycota</taxon>
        <taxon>Pezizomycotina</taxon>
        <taxon>Sordariomycetes</taxon>
        <taxon>Sordariomycetidae</taxon>
        <taxon>Sordariales</taxon>
        <taxon>Lasiosphaeriaceae</taxon>
        <taxon>Lasiosphaeria</taxon>
    </lineage>
</organism>
<protein>
    <submittedName>
        <fullName evidence="2">Uncharacterized protein</fullName>
    </submittedName>
</protein>
<proteinExistence type="predicted"/>
<reference evidence="2" key="2">
    <citation type="submission" date="2023-06" db="EMBL/GenBank/DDBJ databases">
        <authorList>
            <consortium name="Lawrence Berkeley National Laboratory"/>
            <person name="Haridas S."/>
            <person name="Hensen N."/>
            <person name="Bonometti L."/>
            <person name="Westerberg I."/>
            <person name="Brannstrom I.O."/>
            <person name="Guillou S."/>
            <person name="Cros-Aarteil S."/>
            <person name="Calhoun S."/>
            <person name="Kuo A."/>
            <person name="Mondo S."/>
            <person name="Pangilinan J."/>
            <person name="Riley R."/>
            <person name="Labutti K."/>
            <person name="Andreopoulos B."/>
            <person name="Lipzen A."/>
            <person name="Chen C."/>
            <person name="Yanf M."/>
            <person name="Daum C."/>
            <person name="Ng V."/>
            <person name="Clum A."/>
            <person name="Steindorff A."/>
            <person name="Ohm R."/>
            <person name="Martin F."/>
            <person name="Silar P."/>
            <person name="Natvig D."/>
            <person name="Lalanne C."/>
            <person name="Gautier V."/>
            <person name="Ament-Velasquez S.L."/>
            <person name="Kruys A."/>
            <person name="Hutchinson M.I."/>
            <person name="Powell A.J."/>
            <person name="Barry K."/>
            <person name="Miller A.N."/>
            <person name="Grigoriev I.V."/>
            <person name="Debuchy R."/>
            <person name="Gladieux P."/>
            <person name="Thoren M.H."/>
            <person name="Johannesson H."/>
        </authorList>
    </citation>
    <scope>NUCLEOTIDE SEQUENCE</scope>
    <source>
        <strain evidence="2">CBS 958.72</strain>
    </source>
</reference>
<accession>A0AAE0N0B2</accession>
<comment type="caution">
    <text evidence="2">The sequence shown here is derived from an EMBL/GenBank/DDBJ whole genome shotgun (WGS) entry which is preliminary data.</text>
</comment>
<name>A0AAE0N0B2_9PEZI</name>
<gene>
    <name evidence="2" type="ORF">B0T24DRAFT_597268</name>
</gene>
<evidence type="ECO:0000313" key="2">
    <source>
        <dbReference type="EMBL" id="KAK3365473.1"/>
    </source>
</evidence>
<keyword evidence="1" id="KW-0732">Signal</keyword>